<dbReference type="CDD" id="cd04186">
    <property type="entry name" value="GT_2_like_c"/>
    <property type="match status" value="1"/>
</dbReference>
<evidence type="ECO:0000313" key="2">
    <source>
        <dbReference type="EMBL" id="KKU64787.1"/>
    </source>
</evidence>
<feature type="domain" description="Glycosyltransferase 2-like" evidence="1">
    <location>
        <begin position="3"/>
        <end position="130"/>
    </location>
</feature>
<evidence type="ECO:0000259" key="1">
    <source>
        <dbReference type="Pfam" id="PF00535"/>
    </source>
</evidence>
<proteinExistence type="predicted"/>
<comment type="caution">
    <text evidence="2">The sequence shown here is derived from an EMBL/GenBank/DDBJ whole genome shotgun (WGS) entry which is preliminary data.</text>
</comment>
<dbReference type="Proteomes" id="UP000034364">
    <property type="component" value="Unassembled WGS sequence"/>
</dbReference>
<dbReference type="EMBL" id="LCNV01000004">
    <property type="protein sequence ID" value="KKU64787.1"/>
    <property type="molecule type" value="Genomic_DNA"/>
</dbReference>
<dbReference type="InterPro" id="IPR029044">
    <property type="entry name" value="Nucleotide-diphossugar_trans"/>
</dbReference>
<dbReference type="PANTHER" id="PTHR43179:SF7">
    <property type="entry name" value="RHAMNOSYLTRANSFERASE WBBL"/>
    <property type="match status" value="1"/>
</dbReference>
<dbReference type="Pfam" id="PF00535">
    <property type="entry name" value="Glycos_transf_2"/>
    <property type="match status" value="1"/>
</dbReference>
<dbReference type="InterPro" id="IPR001173">
    <property type="entry name" value="Glyco_trans_2-like"/>
</dbReference>
<evidence type="ECO:0000313" key="3">
    <source>
        <dbReference type="Proteomes" id="UP000034364"/>
    </source>
</evidence>
<accession>A0A0G1S5T7</accession>
<name>A0A0G1S5T7_9BACT</name>
<gene>
    <name evidence="2" type="ORF">UX87_C0004G0025</name>
</gene>
<dbReference type="PANTHER" id="PTHR43179">
    <property type="entry name" value="RHAMNOSYLTRANSFERASE WBBL"/>
    <property type="match status" value="1"/>
</dbReference>
<reference evidence="2 3" key="1">
    <citation type="journal article" date="2015" name="Nature">
        <title>rRNA introns, odd ribosomes, and small enigmatic genomes across a large radiation of phyla.</title>
        <authorList>
            <person name="Brown C.T."/>
            <person name="Hug L.A."/>
            <person name="Thomas B.C."/>
            <person name="Sharon I."/>
            <person name="Castelle C.J."/>
            <person name="Singh A."/>
            <person name="Wilkins M.J."/>
            <person name="Williams K.H."/>
            <person name="Banfield J.F."/>
        </authorList>
    </citation>
    <scope>NUCLEOTIDE SEQUENCE [LARGE SCALE GENOMIC DNA]</scope>
</reference>
<dbReference type="SUPFAM" id="SSF53448">
    <property type="entry name" value="Nucleotide-diphospho-sugar transferases"/>
    <property type="match status" value="1"/>
</dbReference>
<dbReference type="Gene3D" id="3.90.550.10">
    <property type="entry name" value="Spore Coat Polysaccharide Biosynthesis Protein SpsA, Chain A"/>
    <property type="match status" value="1"/>
</dbReference>
<sequence length="308" mass="35497">MLSVVIVTYNARKAVHKCLLSLKKSLDIFEKKTGEKWETIVIDNASIEPVAREIAQKYPWVRLIKNDVNTGFAAANNQGMKMASGEWLLLLNPDAFVFPETLSEMHRFMKTRKEADMAGCQLVYPDGTIQQSWGFFPTLLRIVLFMSFIDNLPVIRKHADAIHVRDLSRYRHTQETDWVTGAFIWLKSQVFEKTGGLDEKYFMYGEEMEWMYRAKKAGFKIFYTPVTKCIHLKGASIQSLVKAFTSEVKGYLYWFDKHNAPWERMVLPWILMAGGGFKALAWSIAGRREMAEANAAITKEILRTVFQK</sequence>
<protein>
    <recommendedName>
        <fullName evidence="1">Glycosyltransferase 2-like domain-containing protein</fullName>
    </recommendedName>
</protein>
<organism evidence="2 3">
    <name type="scientific">Candidatus Amesbacteria bacterium GW2011_GWA1_47_16</name>
    <dbReference type="NCBI Taxonomy" id="1618353"/>
    <lineage>
        <taxon>Bacteria</taxon>
        <taxon>Candidatus Amesiibacteriota</taxon>
    </lineage>
</organism>
<dbReference type="AlphaFoldDB" id="A0A0G1S5T7"/>